<evidence type="ECO:0000256" key="1">
    <source>
        <dbReference type="SAM" id="SignalP"/>
    </source>
</evidence>
<sequence>MGLVVRISCLPIIVIPLQLLFLRTVLSGGQESVSDVGCQLFDVFASGHFLPHVRVECCIYWESRRSPKHHFEWCVSCGFVHACIVGKALLWDSRFPVVIFCLLHRCPEHHCQSAIKSFHHAITLWVVGGYSYFFDTPGAYKVQ</sequence>
<organism evidence="2 3">
    <name type="scientific">Trichinella pseudospiralis</name>
    <name type="common">Parasitic roundworm</name>
    <dbReference type="NCBI Taxonomy" id="6337"/>
    <lineage>
        <taxon>Eukaryota</taxon>
        <taxon>Metazoa</taxon>
        <taxon>Ecdysozoa</taxon>
        <taxon>Nematoda</taxon>
        <taxon>Enoplea</taxon>
        <taxon>Dorylaimia</taxon>
        <taxon>Trichinellida</taxon>
        <taxon>Trichinellidae</taxon>
        <taxon>Trichinella</taxon>
    </lineage>
</organism>
<reference evidence="2 3" key="1">
    <citation type="submission" date="2015-01" db="EMBL/GenBank/DDBJ databases">
        <title>Evolution of Trichinella species and genotypes.</title>
        <authorList>
            <person name="Korhonen P.K."/>
            <person name="Edoardo P."/>
            <person name="Giuseppe L.R."/>
            <person name="Gasser R.B."/>
        </authorList>
    </citation>
    <scope>NUCLEOTIDE SEQUENCE [LARGE SCALE GENOMIC DNA]</scope>
    <source>
        <strain evidence="2">ISS141</strain>
    </source>
</reference>
<evidence type="ECO:0000313" key="2">
    <source>
        <dbReference type="EMBL" id="KRY01186.1"/>
    </source>
</evidence>
<accession>A0A0V0YLH4</accession>
<gene>
    <name evidence="2" type="ORF">T4E_11323</name>
</gene>
<name>A0A0V0YLH4_TRIPS</name>
<feature type="signal peptide" evidence="1">
    <location>
        <begin position="1"/>
        <end position="27"/>
    </location>
</feature>
<evidence type="ECO:0000313" key="3">
    <source>
        <dbReference type="Proteomes" id="UP000054815"/>
    </source>
</evidence>
<comment type="caution">
    <text evidence="2">The sequence shown here is derived from an EMBL/GenBank/DDBJ whole genome shotgun (WGS) entry which is preliminary data.</text>
</comment>
<dbReference type="Proteomes" id="UP000054815">
    <property type="component" value="Unassembled WGS sequence"/>
</dbReference>
<keyword evidence="1" id="KW-0732">Signal</keyword>
<proteinExistence type="predicted"/>
<dbReference type="AlphaFoldDB" id="A0A0V0YLH4"/>
<protein>
    <recommendedName>
        <fullName evidence="4">Secreted protein</fullName>
    </recommendedName>
</protein>
<dbReference type="EMBL" id="JYDU01000004">
    <property type="protein sequence ID" value="KRY01186.1"/>
    <property type="molecule type" value="Genomic_DNA"/>
</dbReference>
<feature type="chain" id="PRO_5006873321" description="Secreted protein" evidence="1">
    <location>
        <begin position="28"/>
        <end position="143"/>
    </location>
</feature>
<evidence type="ECO:0008006" key="4">
    <source>
        <dbReference type="Google" id="ProtNLM"/>
    </source>
</evidence>